<gene>
    <name evidence="3" type="ORF">AVEN_29500_1</name>
</gene>
<feature type="compositionally biased region" description="Basic and acidic residues" evidence="1">
    <location>
        <begin position="61"/>
        <end position="74"/>
    </location>
</feature>
<proteinExistence type="predicted"/>
<accession>A0A4Y2VWN0</accession>
<feature type="signal peptide" evidence="2">
    <location>
        <begin position="1"/>
        <end position="26"/>
    </location>
</feature>
<protein>
    <recommendedName>
        <fullName evidence="5">Secreted protein</fullName>
    </recommendedName>
</protein>
<keyword evidence="2" id="KW-0732">Signal</keyword>
<dbReference type="Proteomes" id="UP000499080">
    <property type="component" value="Unassembled WGS sequence"/>
</dbReference>
<evidence type="ECO:0000313" key="3">
    <source>
        <dbReference type="EMBL" id="GBO28310.1"/>
    </source>
</evidence>
<keyword evidence="4" id="KW-1185">Reference proteome</keyword>
<sequence length="110" mass="12773">MTVSSTQNGCSLYCFVFVFFFSPTANLPGPQPRQSLVEVVLGRMMRMRNALSDLSRTSHSPAREKSRPFRGSRYQDVDCSDRWGIEGVPWWMSLDFLFSSELTRRLQDRR</sequence>
<evidence type="ECO:0000313" key="4">
    <source>
        <dbReference type="Proteomes" id="UP000499080"/>
    </source>
</evidence>
<evidence type="ECO:0000256" key="1">
    <source>
        <dbReference type="SAM" id="MobiDB-lite"/>
    </source>
</evidence>
<feature type="chain" id="PRO_5021219969" description="Secreted protein" evidence="2">
    <location>
        <begin position="27"/>
        <end position="110"/>
    </location>
</feature>
<feature type="region of interest" description="Disordered" evidence="1">
    <location>
        <begin position="53"/>
        <end position="74"/>
    </location>
</feature>
<evidence type="ECO:0008006" key="5">
    <source>
        <dbReference type="Google" id="ProtNLM"/>
    </source>
</evidence>
<name>A0A4Y2VWN0_ARAVE</name>
<evidence type="ECO:0000256" key="2">
    <source>
        <dbReference type="SAM" id="SignalP"/>
    </source>
</evidence>
<comment type="caution">
    <text evidence="3">The sequence shown here is derived from an EMBL/GenBank/DDBJ whole genome shotgun (WGS) entry which is preliminary data.</text>
</comment>
<reference evidence="3 4" key="1">
    <citation type="journal article" date="2019" name="Sci. Rep.">
        <title>Orb-weaving spider Araneus ventricosus genome elucidates the spidroin gene catalogue.</title>
        <authorList>
            <person name="Kono N."/>
            <person name="Nakamura H."/>
            <person name="Ohtoshi R."/>
            <person name="Moran D.A.P."/>
            <person name="Shinohara A."/>
            <person name="Yoshida Y."/>
            <person name="Fujiwara M."/>
            <person name="Mori M."/>
            <person name="Tomita M."/>
            <person name="Arakawa K."/>
        </authorList>
    </citation>
    <scope>NUCLEOTIDE SEQUENCE [LARGE SCALE GENOMIC DNA]</scope>
</reference>
<organism evidence="3 4">
    <name type="scientific">Araneus ventricosus</name>
    <name type="common">Orbweaver spider</name>
    <name type="synonym">Epeira ventricosa</name>
    <dbReference type="NCBI Taxonomy" id="182803"/>
    <lineage>
        <taxon>Eukaryota</taxon>
        <taxon>Metazoa</taxon>
        <taxon>Ecdysozoa</taxon>
        <taxon>Arthropoda</taxon>
        <taxon>Chelicerata</taxon>
        <taxon>Arachnida</taxon>
        <taxon>Araneae</taxon>
        <taxon>Araneomorphae</taxon>
        <taxon>Entelegynae</taxon>
        <taxon>Araneoidea</taxon>
        <taxon>Araneidae</taxon>
        <taxon>Araneus</taxon>
    </lineage>
</organism>
<dbReference type="AlphaFoldDB" id="A0A4Y2VWN0"/>
<dbReference type="EMBL" id="BGPR01051353">
    <property type="protein sequence ID" value="GBO28310.1"/>
    <property type="molecule type" value="Genomic_DNA"/>
</dbReference>